<feature type="coiled-coil region" evidence="1">
    <location>
        <begin position="26"/>
        <end position="67"/>
    </location>
</feature>
<keyword evidence="2" id="KW-0812">Transmembrane</keyword>
<keyword evidence="4" id="KW-1185">Reference proteome</keyword>
<dbReference type="AlphaFoldDB" id="A0A4Q0I554"/>
<keyword evidence="2" id="KW-0472">Membrane</keyword>
<keyword evidence="2" id="KW-1133">Transmembrane helix</keyword>
<reference evidence="4" key="1">
    <citation type="submission" date="2018-11" db="EMBL/GenBank/DDBJ databases">
        <title>Genome sequencing of a novel mesophilic and cellulolytic organism within the genus Hungateiclostridium.</title>
        <authorList>
            <person name="Rettenmaier R."/>
            <person name="Liebl W."/>
            <person name="Zverlov V."/>
        </authorList>
    </citation>
    <scope>NUCLEOTIDE SEQUENCE [LARGE SCALE GENOMIC DNA]</scope>
    <source>
        <strain evidence="4">N2K1</strain>
    </source>
</reference>
<dbReference type="OrthoDB" id="9815382at2"/>
<accession>A0A4Q0I554</accession>
<evidence type="ECO:0000256" key="2">
    <source>
        <dbReference type="SAM" id="Phobius"/>
    </source>
</evidence>
<dbReference type="EMBL" id="RLII01000006">
    <property type="protein sequence ID" value="RXE59426.1"/>
    <property type="molecule type" value="Genomic_DNA"/>
</dbReference>
<sequence>MGKRKKRSWGLIIITGALMFYIGTVLVKQQAIMNSQRQQLKQLEQNIEQEKELNEKLLRQKEEVASEKYNEKIARESLGMVKNGERVFVDVNQ</sequence>
<organism evidence="3 4">
    <name type="scientific">Acetivibrio mesophilus</name>
    <dbReference type="NCBI Taxonomy" id="2487273"/>
    <lineage>
        <taxon>Bacteria</taxon>
        <taxon>Bacillati</taxon>
        <taxon>Bacillota</taxon>
        <taxon>Clostridia</taxon>
        <taxon>Eubacteriales</taxon>
        <taxon>Oscillospiraceae</taxon>
        <taxon>Acetivibrio</taxon>
    </lineage>
</organism>
<dbReference type="Proteomes" id="UP000289166">
    <property type="component" value="Unassembled WGS sequence"/>
</dbReference>
<feature type="transmembrane region" description="Helical" evidence="2">
    <location>
        <begin position="9"/>
        <end position="27"/>
    </location>
</feature>
<protein>
    <submittedName>
        <fullName evidence="3">Septum formation initiator family protein</fullName>
    </submittedName>
</protein>
<comment type="caution">
    <text evidence="3">The sequence shown here is derived from an EMBL/GenBank/DDBJ whole genome shotgun (WGS) entry which is preliminary data.</text>
</comment>
<name>A0A4Q0I554_9FIRM</name>
<dbReference type="RefSeq" id="WP_069195701.1">
    <property type="nucleotide sequence ID" value="NZ_RLII01000006.1"/>
</dbReference>
<gene>
    <name evidence="3" type="ORF">EFD62_07140</name>
</gene>
<dbReference type="InterPro" id="IPR007060">
    <property type="entry name" value="FtsL/DivIC"/>
</dbReference>
<proteinExistence type="predicted"/>
<evidence type="ECO:0000313" key="4">
    <source>
        <dbReference type="Proteomes" id="UP000289166"/>
    </source>
</evidence>
<evidence type="ECO:0000256" key="1">
    <source>
        <dbReference type="SAM" id="Coils"/>
    </source>
</evidence>
<dbReference type="Pfam" id="PF04977">
    <property type="entry name" value="DivIC"/>
    <property type="match status" value="1"/>
</dbReference>
<keyword evidence="1" id="KW-0175">Coiled coil</keyword>
<evidence type="ECO:0000313" key="3">
    <source>
        <dbReference type="EMBL" id="RXE59426.1"/>
    </source>
</evidence>